<accession>B8IIS5</accession>
<dbReference type="RefSeq" id="WP_015931570.1">
    <property type="nucleotide sequence ID" value="NC_011894.1"/>
</dbReference>
<gene>
    <name evidence="1" type="ordered locus">Mnod_5106</name>
</gene>
<dbReference type="OrthoDB" id="7999080at2"/>
<name>B8IIS5_METNO</name>
<dbReference type="HOGENOM" id="CLU_2180762_0_0_5"/>
<protein>
    <submittedName>
        <fullName evidence="1">Uncharacterized protein</fullName>
    </submittedName>
</protein>
<dbReference type="eggNOG" id="ENOG5031DM9">
    <property type="taxonomic scope" value="Bacteria"/>
</dbReference>
<dbReference type="EMBL" id="CP001349">
    <property type="protein sequence ID" value="ACL59952.1"/>
    <property type="molecule type" value="Genomic_DNA"/>
</dbReference>
<keyword evidence="2" id="KW-1185">Reference proteome</keyword>
<organism evidence="1 2">
    <name type="scientific">Methylobacterium nodulans (strain LMG 21967 / CNCM I-2342 / ORS 2060)</name>
    <dbReference type="NCBI Taxonomy" id="460265"/>
    <lineage>
        <taxon>Bacteria</taxon>
        <taxon>Pseudomonadati</taxon>
        <taxon>Pseudomonadota</taxon>
        <taxon>Alphaproteobacteria</taxon>
        <taxon>Hyphomicrobiales</taxon>
        <taxon>Methylobacteriaceae</taxon>
        <taxon>Methylobacterium</taxon>
    </lineage>
</organism>
<dbReference type="KEGG" id="mno:Mnod_5106"/>
<proteinExistence type="predicted"/>
<reference evidence="1 2" key="1">
    <citation type="submission" date="2009-01" db="EMBL/GenBank/DDBJ databases">
        <title>Complete sequence of chromosome of Methylobacterium nodulans ORS 2060.</title>
        <authorList>
            <consortium name="US DOE Joint Genome Institute"/>
            <person name="Lucas S."/>
            <person name="Copeland A."/>
            <person name="Lapidus A."/>
            <person name="Glavina del Rio T."/>
            <person name="Dalin E."/>
            <person name="Tice H."/>
            <person name="Bruce D."/>
            <person name="Goodwin L."/>
            <person name="Pitluck S."/>
            <person name="Sims D."/>
            <person name="Brettin T."/>
            <person name="Detter J.C."/>
            <person name="Han C."/>
            <person name="Larimer F."/>
            <person name="Land M."/>
            <person name="Hauser L."/>
            <person name="Kyrpides N."/>
            <person name="Ivanova N."/>
            <person name="Marx C.J."/>
            <person name="Richardson P."/>
        </authorList>
    </citation>
    <scope>NUCLEOTIDE SEQUENCE [LARGE SCALE GENOMIC DNA]</scope>
    <source>
        <strain evidence="2">LMG 21967 / CNCM I-2342 / ORS 2060</strain>
    </source>
</reference>
<dbReference type="AlphaFoldDB" id="B8IIS5"/>
<dbReference type="STRING" id="460265.Mnod_5106"/>
<evidence type="ECO:0000313" key="2">
    <source>
        <dbReference type="Proteomes" id="UP000008207"/>
    </source>
</evidence>
<evidence type="ECO:0000313" key="1">
    <source>
        <dbReference type="EMBL" id="ACL59952.1"/>
    </source>
</evidence>
<dbReference type="Proteomes" id="UP000008207">
    <property type="component" value="Chromosome"/>
</dbReference>
<sequence>MSDTTAPTTDDADGWEWAVVEVFGHRRHAGRIREEERFGTKLLRIDIPIDGDPDAKGWRTHYYGGASIFSLTPCERDAALKVNKPYEPPARLRLAHSVDEDASHDDMPF</sequence>